<keyword evidence="5" id="KW-0063">Aspartyl esterase</keyword>
<evidence type="ECO:0000313" key="7">
    <source>
        <dbReference type="EMBL" id="KAL0006137.1"/>
    </source>
</evidence>
<proteinExistence type="predicted"/>
<keyword evidence="3" id="KW-0134">Cell wall</keyword>
<protein>
    <recommendedName>
        <fullName evidence="6">Pectinesterase catalytic domain-containing protein</fullName>
    </recommendedName>
</protein>
<dbReference type="GO" id="GO:0030599">
    <property type="term" value="F:pectinesterase activity"/>
    <property type="evidence" value="ECO:0007669"/>
    <property type="project" value="InterPro"/>
</dbReference>
<dbReference type="EMBL" id="JAZDWU010000004">
    <property type="protein sequence ID" value="KAL0006137.1"/>
    <property type="molecule type" value="Genomic_DNA"/>
</dbReference>
<evidence type="ECO:0000259" key="6">
    <source>
        <dbReference type="Pfam" id="PF01095"/>
    </source>
</evidence>
<evidence type="ECO:0000256" key="1">
    <source>
        <dbReference type="ARBA" id="ARBA00004191"/>
    </source>
</evidence>
<keyword evidence="4" id="KW-0378">Hydrolase</keyword>
<dbReference type="InterPro" id="IPR011050">
    <property type="entry name" value="Pectin_lyase_fold/virulence"/>
</dbReference>
<evidence type="ECO:0000313" key="8">
    <source>
        <dbReference type="Proteomes" id="UP001459277"/>
    </source>
</evidence>
<dbReference type="PANTHER" id="PTHR31707">
    <property type="entry name" value="PECTINESTERASE"/>
    <property type="match status" value="1"/>
</dbReference>
<dbReference type="AlphaFoldDB" id="A0AAW2D8H1"/>
<evidence type="ECO:0000256" key="2">
    <source>
        <dbReference type="ARBA" id="ARBA00005184"/>
    </source>
</evidence>
<comment type="caution">
    <text evidence="7">The sequence shown here is derived from an EMBL/GenBank/DDBJ whole genome shotgun (WGS) entry which is preliminary data.</text>
</comment>
<name>A0AAW2D8H1_9ROSI</name>
<dbReference type="InterPro" id="IPR000070">
    <property type="entry name" value="Pectinesterase_cat"/>
</dbReference>
<dbReference type="Proteomes" id="UP001459277">
    <property type="component" value="Unassembled WGS sequence"/>
</dbReference>
<accession>A0AAW2D8H1</accession>
<comment type="pathway">
    <text evidence="2">Glycan metabolism; pectin degradation; 2-dehydro-3-deoxy-D-gluconate from pectin: step 1/5.</text>
</comment>
<sequence>MKELVRSDPKFFIRRNKIKLLMEHKGLFIVLFITSSFLNTRYEVHDSTKAWLIHSFPNEFSRSKVTLDIVVAKDGTGDVKTIREAIRCAPSGITTAFVVYIKSGIYNEHIVTPGLLKFQFVGENWQTTIIQGELYGIEKVSLPCTRQPMKGPNFIGEELTILNTAGPDKHQAVALAVSAPEVAFYNYRFSGFQDTLYVHTRSQFFRNCMIKGTVDFIFSKAAAKVNV</sequence>
<feature type="domain" description="Pectinesterase catalytic" evidence="6">
    <location>
        <begin position="68"/>
        <end position="223"/>
    </location>
</feature>
<evidence type="ECO:0000256" key="3">
    <source>
        <dbReference type="ARBA" id="ARBA00022512"/>
    </source>
</evidence>
<dbReference type="SUPFAM" id="SSF51126">
    <property type="entry name" value="Pectin lyase-like"/>
    <property type="match status" value="1"/>
</dbReference>
<gene>
    <name evidence="7" type="ORF">SO802_013698</name>
</gene>
<evidence type="ECO:0000256" key="4">
    <source>
        <dbReference type="ARBA" id="ARBA00022801"/>
    </source>
</evidence>
<dbReference type="Gene3D" id="2.160.20.10">
    <property type="entry name" value="Single-stranded right-handed beta-helix, Pectin lyase-like"/>
    <property type="match status" value="1"/>
</dbReference>
<keyword evidence="3" id="KW-0964">Secreted</keyword>
<organism evidence="7 8">
    <name type="scientific">Lithocarpus litseifolius</name>
    <dbReference type="NCBI Taxonomy" id="425828"/>
    <lineage>
        <taxon>Eukaryota</taxon>
        <taxon>Viridiplantae</taxon>
        <taxon>Streptophyta</taxon>
        <taxon>Embryophyta</taxon>
        <taxon>Tracheophyta</taxon>
        <taxon>Spermatophyta</taxon>
        <taxon>Magnoliopsida</taxon>
        <taxon>eudicotyledons</taxon>
        <taxon>Gunneridae</taxon>
        <taxon>Pentapetalae</taxon>
        <taxon>rosids</taxon>
        <taxon>fabids</taxon>
        <taxon>Fagales</taxon>
        <taxon>Fagaceae</taxon>
        <taxon>Lithocarpus</taxon>
    </lineage>
</organism>
<evidence type="ECO:0000256" key="5">
    <source>
        <dbReference type="ARBA" id="ARBA00023085"/>
    </source>
</evidence>
<reference evidence="7 8" key="1">
    <citation type="submission" date="2024-01" db="EMBL/GenBank/DDBJ databases">
        <title>A telomere-to-telomere, gap-free genome of sweet tea (Lithocarpus litseifolius).</title>
        <authorList>
            <person name="Zhou J."/>
        </authorList>
    </citation>
    <scope>NUCLEOTIDE SEQUENCE [LARGE SCALE GENOMIC DNA]</scope>
    <source>
        <strain evidence="7">Zhou-2022a</strain>
        <tissue evidence="7">Leaf</tissue>
    </source>
</reference>
<dbReference type="Pfam" id="PF01095">
    <property type="entry name" value="Pectinesterase"/>
    <property type="match status" value="1"/>
</dbReference>
<dbReference type="GO" id="GO:0042545">
    <property type="term" value="P:cell wall modification"/>
    <property type="evidence" value="ECO:0007669"/>
    <property type="project" value="InterPro"/>
</dbReference>
<comment type="subcellular location">
    <subcellularLocation>
        <location evidence="1">Secreted</location>
        <location evidence="1">Cell wall</location>
    </subcellularLocation>
</comment>
<dbReference type="InterPro" id="IPR012334">
    <property type="entry name" value="Pectin_lyas_fold"/>
</dbReference>
<keyword evidence="8" id="KW-1185">Reference proteome</keyword>